<sequence length="265" mass="28574">MVEGRDGNFVEGLARGLSILESFDRNNASMTLSQVARRTGMSPAAARRGLHTLASLGYIRQVDRNFVLSARILTLASAYLQAAGSDDLLLPELRRIVGTFGAAASIAVLHGTDILYVAHYSEERSRRIVASVGTHYPAHATSMGKVLIAALGAEQLDAYLEHADFRPLTDRTIDNADDLKRVIAECRKNGYATAVDELDYGITSLAVPIRNAQGRVLAAINCSGYSGRVTAERLVAERLEDLIGSANRIGRILDANPALAQSFHL</sequence>
<evidence type="ECO:0000256" key="2">
    <source>
        <dbReference type="ARBA" id="ARBA00023125"/>
    </source>
</evidence>
<dbReference type="InterPro" id="IPR029016">
    <property type="entry name" value="GAF-like_dom_sf"/>
</dbReference>
<dbReference type="InterPro" id="IPR014757">
    <property type="entry name" value="Tscrpt_reg_IclR_C"/>
</dbReference>
<dbReference type="InterPro" id="IPR005471">
    <property type="entry name" value="Tscrpt_reg_IclR_N"/>
</dbReference>
<proteinExistence type="predicted"/>
<dbReference type="Proteomes" id="UP001164020">
    <property type="component" value="Chromosome"/>
</dbReference>
<dbReference type="PANTHER" id="PTHR30136">
    <property type="entry name" value="HELIX-TURN-HELIX TRANSCRIPTIONAL REGULATOR, ICLR FAMILY"/>
    <property type="match status" value="1"/>
</dbReference>
<organism evidence="6 7">
    <name type="scientific">Jiella pelagia</name>
    <dbReference type="NCBI Taxonomy" id="2986949"/>
    <lineage>
        <taxon>Bacteria</taxon>
        <taxon>Pseudomonadati</taxon>
        <taxon>Pseudomonadota</taxon>
        <taxon>Alphaproteobacteria</taxon>
        <taxon>Hyphomicrobiales</taxon>
        <taxon>Aurantimonadaceae</taxon>
        <taxon>Jiella</taxon>
    </lineage>
</organism>
<evidence type="ECO:0000313" key="6">
    <source>
        <dbReference type="EMBL" id="WAP70345.1"/>
    </source>
</evidence>
<protein>
    <submittedName>
        <fullName evidence="6">Helix-turn-helix domain-containing protein</fullName>
    </submittedName>
</protein>
<dbReference type="InterPro" id="IPR036390">
    <property type="entry name" value="WH_DNA-bd_sf"/>
</dbReference>
<evidence type="ECO:0000313" key="7">
    <source>
        <dbReference type="Proteomes" id="UP001164020"/>
    </source>
</evidence>
<dbReference type="PROSITE" id="PS51078">
    <property type="entry name" value="ICLR_ED"/>
    <property type="match status" value="1"/>
</dbReference>
<reference evidence="6" key="1">
    <citation type="submission" date="2022-12" db="EMBL/GenBank/DDBJ databases">
        <title>Jiella pelagia sp. nov., isolated from phosphonate enriched culture of Northwest Pacific surface seawater.</title>
        <authorList>
            <person name="Shin D.Y."/>
            <person name="Hwang C.Y."/>
        </authorList>
    </citation>
    <scope>NUCLEOTIDE SEQUENCE</scope>
    <source>
        <strain evidence="6">HL-NP1</strain>
    </source>
</reference>
<evidence type="ECO:0000259" key="5">
    <source>
        <dbReference type="PROSITE" id="PS51078"/>
    </source>
</evidence>
<keyword evidence="1" id="KW-0805">Transcription regulation</keyword>
<dbReference type="Pfam" id="PF01614">
    <property type="entry name" value="IclR_C"/>
    <property type="match status" value="1"/>
</dbReference>
<feature type="domain" description="IclR-ED" evidence="5">
    <location>
        <begin position="71"/>
        <end position="255"/>
    </location>
</feature>
<dbReference type="Gene3D" id="1.10.10.10">
    <property type="entry name" value="Winged helix-like DNA-binding domain superfamily/Winged helix DNA-binding domain"/>
    <property type="match status" value="1"/>
</dbReference>
<name>A0ABY7C677_9HYPH</name>
<dbReference type="SUPFAM" id="SSF55781">
    <property type="entry name" value="GAF domain-like"/>
    <property type="match status" value="1"/>
</dbReference>
<evidence type="ECO:0000256" key="3">
    <source>
        <dbReference type="ARBA" id="ARBA00023163"/>
    </source>
</evidence>
<dbReference type="Pfam" id="PF09339">
    <property type="entry name" value="HTH_IclR"/>
    <property type="match status" value="1"/>
</dbReference>
<dbReference type="EMBL" id="CP114029">
    <property type="protein sequence ID" value="WAP70345.1"/>
    <property type="molecule type" value="Genomic_DNA"/>
</dbReference>
<dbReference type="SUPFAM" id="SSF46785">
    <property type="entry name" value="Winged helix' DNA-binding domain"/>
    <property type="match status" value="1"/>
</dbReference>
<gene>
    <name evidence="6" type="ORF">OH818_09840</name>
</gene>
<evidence type="ECO:0000259" key="4">
    <source>
        <dbReference type="PROSITE" id="PS51077"/>
    </source>
</evidence>
<evidence type="ECO:0000256" key="1">
    <source>
        <dbReference type="ARBA" id="ARBA00023015"/>
    </source>
</evidence>
<dbReference type="PROSITE" id="PS51077">
    <property type="entry name" value="HTH_ICLR"/>
    <property type="match status" value="1"/>
</dbReference>
<dbReference type="InterPro" id="IPR036388">
    <property type="entry name" value="WH-like_DNA-bd_sf"/>
</dbReference>
<keyword evidence="3" id="KW-0804">Transcription</keyword>
<accession>A0ABY7C677</accession>
<dbReference type="InterPro" id="IPR050707">
    <property type="entry name" value="HTH_MetabolicPath_Reg"/>
</dbReference>
<feature type="domain" description="HTH iclR-type" evidence="4">
    <location>
        <begin position="10"/>
        <end position="70"/>
    </location>
</feature>
<keyword evidence="7" id="KW-1185">Reference proteome</keyword>
<keyword evidence="2" id="KW-0238">DNA-binding</keyword>
<dbReference type="RefSeq" id="WP_268882819.1">
    <property type="nucleotide sequence ID" value="NZ_CP114029.1"/>
</dbReference>
<dbReference type="PANTHER" id="PTHR30136:SF34">
    <property type="entry name" value="TRANSCRIPTIONAL REGULATOR"/>
    <property type="match status" value="1"/>
</dbReference>
<dbReference type="Gene3D" id="3.30.450.40">
    <property type="match status" value="1"/>
</dbReference>
<dbReference type="SMART" id="SM00346">
    <property type="entry name" value="HTH_ICLR"/>
    <property type="match status" value="1"/>
</dbReference>